<gene>
    <name evidence="2" type="ORF">CVLEPA_LOCUS29287</name>
</gene>
<accession>A0ABP0GWI1</accession>
<proteinExistence type="predicted"/>
<dbReference type="EMBL" id="CAWYQH010000152">
    <property type="protein sequence ID" value="CAK8696098.1"/>
    <property type="molecule type" value="Genomic_DNA"/>
</dbReference>
<comment type="caution">
    <text evidence="2">The sequence shown here is derived from an EMBL/GenBank/DDBJ whole genome shotgun (WGS) entry which is preliminary data.</text>
</comment>
<dbReference type="Proteomes" id="UP001642483">
    <property type="component" value="Unassembled WGS sequence"/>
</dbReference>
<protein>
    <submittedName>
        <fullName evidence="2">Uncharacterized protein</fullName>
    </submittedName>
</protein>
<evidence type="ECO:0000313" key="2">
    <source>
        <dbReference type="EMBL" id="CAK8696098.1"/>
    </source>
</evidence>
<feature type="region of interest" description="Disordered" evidence="1">
    <location>
        <begin position="200"/>
        <end position="223"/>
    </location>
</feature>
<evidence type="ECO:0000256" key="1">
    <source>
        <dbReference type="SAM" id="MobiDB-lite"/>
    </source>
</evidence>
<evidence type="ECO:0000313" key="3">
    <source>
        <dbReference type="Proteomes" id="UP001642483"/>
    </source>
</evidence>
<name>A0ABP0GWI1_CLALP</name>
<keyword evidence="3" id="KW-1185">Reference proteome</keyword>
<reference evidence="2 3" key="1">
    <citation type="submission" date="2024-02" db="EMBL/GenBank/DDBJ databases">
        <authorList>
            <person name="Daric V."/>
            <person name="Darras S."/>
        </authorList>
    </citation>
    <scope>NUCLEOTIDE SEQUENCE [LARGE SCALE GENOMIC DNA]</scope>
</reference>
<organism evidence="2 3">
    <name type="scientific">Clavelina lepadiformis</name>
    <name type="common">Light-bulb sea squirt</name>
    <name type="synonym">Ascidia lepadiformis</name>
    <dbReference type="NCBI Taxonomy" id="159417"/>
    <lineage>
        <taxon>Eukaryota</taxon>
        <taxon>Metazoa</taxon>
        <taxon>Chordata</taxon>
        <taxon>Tunicata</taxon>
        <taxon>Ascidiacea</taxon>
        <taxon>Aplousobranchia</taxon>
        <taxon>Clavelinidae</taxon>
        <taxon>Clavelina</taxon>
    </lineage>
</organism>
<sequence length="270" mass="31543">MESEGFYPEVFEDERRISPPPPYESIDDEMGDWDCKTIHMPVSIHETWVKSILSAPSRLTELDRKIIQDMKVEDINLFLVGKYWLETKVEKRSKLPAGISQSSENSYKSHLEMWDFPVGSPEDLKPVLIRIPSQSNKQKLRRWSDPNINRNRILPVVQFDEVKVEWDLYSDDCYTNTKAFPKEVKDMLPHAVGDRVPINESPKEIQKPSSYHLRRHSERAEKENGKILRQKENVFCIPVYHINSSYQGKNISFWIVGKENKVYGPCFSIS</sequence>